<dbReference type="InterPro" id="IPR042075">
    <property type="entry name" value="KorB_DNA-db"/>
</dbReference>
<feature type="region of interest" description="Disordered" evidence="2">
    <location>
        <begin position="1"/>
        <end position="26"/>
    </location>
</feature>
<evidence type="ECO:0000313" key="4">
    <source>
        <dbReference type="EMBL" id="GGV96921.1"/>
    </source>
</evidence>
<dbReference type="Gene3D" id="1.10.10.730">
    <property type="entry name" value="KorB DNA-binding domain"/>
    <property type="match status" value="1"/>
</dbReference>
<name>A0ABQ2WCI5_9ACTN</name>
<keyword evidence="1" id="KW-0175">Coiled coil</keyword>
<dbReference type="Pfam" id="PF17762">
    <property type="entry name" value="HTH_ParB"/>
    <property type="match status" value="1"/>
</dbReference>
<dbReference type="EMBL" id="BMTF01000043">
    <property type="protein sequence ID" value="GGV96921.1"/>
    <property type="molecule type" value="Genomic_DNA"/>
</dbReference>
<dbReference type="RefSeq" id="WP_189548043.1">
    <property type="nucleotide sequence ID" value="NZ_BMTF01000043.1"/>
</dbReference>
<dbReference type="InterPro" id="IPR029066">
    <property type="entry name" value="PLP-binding_barrel"/>
</dbReference>
<dbReference type="NCBIfam" id="TIGR00180">
    <property type="entry name" value="parB_part"/>
    <property type="match status" value="1"/>
</dbReference>
<dbReference type="InterPro" id="IPR041468">
    <property type="entry name" value="HTH_ParB/Spo0J"/>
</dbReference>
<evidence type="ECO:0000259" key="3">
    <source>
        <dbReference type="Pfam" id="PF17762"/>
    </source>
</evidence>
<feature type="coiled-coil region" evidence="1">
    <location>
        <begin position="234"/>
        <end position="265"/>
    </location>
</feature>
<dbReference type="InterPro" id="IPR036086">
    <property type="entry name" value="ParB/Sulfiredoxin_sf"/>
</dbReference>
<organism evidence="4 5">
    <name type="scientific">Streptomyces gelaticus</name>
    <dbReference type="NCBI Taxonomy" id="285446"/>
    <lineage>
        <taxon>Bacteria</taxon>
        <taxon>Bacillati</taxon>
        <taxon>Actinomycetota</taxon>
        <taxon>Actinomycetes</taxon>
        <taxon>Kitasatosporales</taxon>
        <taxon>Streptomycetaceae</taxon>
        <taxon>Streptomyces</taxon>
    </lineage>
</organism>
<dbReference type="SUPFAM" id="SSF109709">
    <property type="entry name" value="KorB DNA-binding domain-like"/>
    <property type="match status" value="1"/>
</dbReference>
<sequence length="418" mass="45914">MSIADKVGESSSFGRARKRSDRGRAKAITEGSIPTYELIKLSLDQVSPTPLNPRRNFGTDEQMARFGEELRQAQLAACVAVSRAAYLKLWPEHEMAIGAGAQYVLVNGERRFRSALHVGVDRLDFVVRDDLAASREDFIDHLLAENLDREDFDVIERARGVQQLVEVCAEESGQRGARSRAATRLGKDRSWVTNQLALLTLPEELQVKLSSGEISERDGRKLARRLKDDPGLDAAGLLEHLASAKEEFNEQREEQQRLLEAGRQTLEKHGSTGLLSADNKPGATQEYADDRMRSGSTAAGLLSADNKPAEMASHAADRTAPTNPPSPELSVPAQATVTENRGLPSPVRRKASGDVPSAEHLPREADVAEGWQVPSGGWEPVFEALMAQMGELDRHRLTKRLHKVMVEELATAPRPSSQ</sequence>
<protein>
    <recommendedName>
        <fullName evidence="3">ParB/Spo0J HTH domain-containing protein</fullName>
    </recommendedName>
</protein>
<feature type="domain" description="ParB/Spo0J HTH" evidence="3">
    <location>
        <begin position="150"/>
        <end position="224"/>
    </location>
</feature>
<dbReference type="Gene3D" id="3.20.20.10">
    <property type="entry name" value="Alanine racemase"/>
    <property type="match status" value="1"/>
</dbReference>
<evidence type="ECO:0000256" key="1">
    <source>
        <dbReference type="SAM" id="Coils"/>
    </source>
</evidence>
<evidence type="ECO:0000313" key="5">
    <source>
        <dbReference type="Proteomes" id="UP000660675"/>
    </source>
</evidence>
<dbReference type="Gene3D" id="3.90.1530.10">
    <property type="entry name" value="Conserved hypothetical protein from pyrococcus furiosus pfu- 392566-001, ParB domain"/>
    <property type="match status" value="1"/>
</dbReference>
<reference evidence="5" key="1">
    <citation type="journal article" date="2019" name="Int. J. Syst. Evol. Microbiol.">
        <title>The Global Catalogue of Microorganisms (GCM) 10K type strain sequencing project: providing services to taxonomists for standard genome sequencing and annotation.</title>
        <authorList>
            <consortium name="The Broad Institute Genomics Platform"/>
            <consortium name="The Broad Institute Genome Sequencing Center for Infectious Disease"/>
            <person name="Wu L."/>
            <person name="Ma J."/>
        </authorList>
    </citation>
    <scope>NUCLEOTIDE SEQUENCE [LARGE SCALE GENOMIC DNA]</scope>
    <source>
        <strain evidence="5">JCM 4376</strain>
    </source>
</reference>
<dbReference type="Proteomes" id="UP000660675">
    <property type="component" value="Unassembled WGS sequence"/>
</dbReference>
<dbReference type="InterPro" id="IPR050336">
    <property type="entry name" value="Chromosome_partition/occlusion"/>
</dbReference>
<dbReference type="PANTHER" id="PTHR33375">
    <property type="entry name" value="CHROMOSOME-PARTITIONING PROTEIN PARB-RELATED"/>
    <property type="match status" value="1"/>
</dbReference>
<comment type="caution">
    <text evidence="4">The sequence shown here is derived from an EMBL/GenBank/DDBJ whole genome shotgun (WGS) entry which is preliminary data.</text>
</comment>
<gene>
    <name evidence="4" type="ORF">GCM10015535_67240</name>
</gene>
<proteinExistence type="predicted"/>
<keyword evidence="5" id="KW-1185">Reference proteome</keyword>
<accession>A0ABQ2WCI5</accession>
<dbReference type="InterPro" id="IPR004437">
    <property type="entry name" value="ParB/RepB/Spo0J"/>
</dbReference>
<dbReference type="PANTHER" id="PTHR33375:SF1">
    <property type="entry name" value="CHROMOSOME-PARTITIONING PROTEIN PARB-RELATED"/>
    <property type="match status" value="1"/>
</dbReference>
<feature type="region of interest" description="Disordered" evidence="2">
    <location>
        <begin position="306"/>
        <end position="366"/>
    </location>
</feature>
<dbReference type="SUPFAM" id="SSF110849">
    <property type="entry name" value="ParB/Sulfiredoxin"/>
    <property type="match status" value="1"/>
</dbReference>
<evidence type="ECO:0000256" key="2">
    <source>
        <dbReference type="SAM" id="MobiDB-lite"/>
    </source>
</evidence>